<proteinExistence type="predicted"/>
<organism evidence="2 3">
    <name type="scientific">Diatraea saccharalis</name>
    <name type="common">sugarcane borer</name>
    <dbReference type="NCBI Taxonomy" id="40085"/>
    <lineage>
        <taxon>Eukaryota</taxon>
        <taxon>Metazoa</taxon>
        <taxon>Ecdysozoa</taxon>
        <taxon>Arthropoda</taxon>
        <taxon>Hexapoda</taxon>
        <taxon>Insecta</taxon>
        <taxon>Pterygota</taxon>
        <taxon>Neoptera</taxon>
        <taxon>Endopterygota</taxon>
        <taxon>Lepidoptera</taxon>
        <taxon>Glossata</taxon>
        <taxon>Ditrysia</taxon>
        <taxon>Pyraloidea</taxon>
        <taxon>Crambidae</taxon>
        <taxon>Crambinae</taxon>
        <taxon>Diatraea</taxon>
    </lineage>
</organism>
<dbReference type="EMBL" id="OU893335">
    <property type="protein sequence ID" value="CAG9792289.1"/>
    <property type="molecule type" value="Genomic_DNA"/>
</dbReference>
<protein>
    <submittedName>
        <fullName evidence="2">Uncharacterized protein</fullName>
    </submittedName>
</protein>
<sequence length="138" mass="15247">MEQNVQISNGVQHPEINPKNDLKSINSPIVINVDESGAKSDGINKIADGGGKIQNGEGEVSKDMLTVPRKEHRKSFMEVECAKERQRLSLLKQCSAILKQGEEKYTKESLHRTFQDETAAFRTPRNGRGVAGLDGVPF</sequence>
<keyword evidence="3" id="KW-1185">Reference proteome</keyword>
<feature type="region of interest" description="Disordered" evidence="1">
    <location>
        <begin position="1"/>
        <end position="21"/>
    </location>
</feature>
<evidence type="ECO:0000313" key="3">
    <source>
        <dbReference type="Proteomes" id="UP001153714"/>
    </source>
</evidence>
<feature type="compositionally biased region" description="Polar residues" evidence="1">
    <location>
        <begin position="1"/>
        <end position="11"/>
    </location>
</feature>
<dbReference type="Proteomes" id="UP001153714">
    <property type="component" value="Chromosome 4"/>
</dbReference>
<accession>A0A9N9R8A0</accession>
<gene>
    <name evidence="2" type="ORF">DIATSA_LOCUS9837</name>
</gene>
<reference evidence="2" key="2">
    <citation type="submission" date="2022-10" db="EMBL/GenBank/DDBJ databases">
        <authorList>
            <consortium name="ENA_rothamsted_submissions"/>
            <consortium name="culmorum"/>
            <person name="King R."/>
        </authorList>
    </citation>
    <scope>NUCLEOTIDE SEQUENCE</scope>
</reference>
<evidence type="ECO:0000313" key="2">
    <source>
        <dbReference type="EMBL" id="CAG9792289.1"/>
    </source>
</evidence>
<dbReference type="AlphaFoldDB" id="A0A9N9R8A0"/>
<name>A0A9N9R8A0_9NEOP</name>
<dbReference type="OrthoDB" id="6743178at2759"/>
<reference evidence="2" key="1">
    <citation type="submission" date="2021-12" db="EMBL/GenBank/DDBJ databases">
        <authorList>
            <person name="King R."/>
        </authorList>
    </citation>
    <scope>NUCLEOTIDE SEQUENCE</scope>
</reference>
<evidence type="ECO:0000256" key="1">
    <source>
        <dbReference type="SAM" id="MobiDB-lite"/>
    </source>
</evidence>